<protein>
    <submittedName>
        <fullName evidence="4">DnaD and phage-associated domain-containing protein</fullName>
    </submittedName>
</protein>
<comment type="similarity">
    <text evidence="1">Belongs to the DnaB/DnaD family.</text>
</comment>
<dbReference type="SUPFAM" id="SSF158499">
    <property type="entry name" value="DnaD domain-like"/>
    <property type="match status" value="2"/>
</dbReference>
<dbReference type="InterPro" id="IPR006343">
    <property type="entry name" value="DnaB/C_C"/>
</dbReference>
<dbReference type="Proteomes" id="UP000183461">
    <property type="component" value="Unassembled WGS sequence"/>
</dbReference>
<feature type="domain" description="DnaB/C C-terminal" evidence="3">
    <location>
        <begin position="139"/>
        <end position="209"/>
    </location>
</feature>
<dbReference type="RefSeq" id="WP_072299287.1">
    <property type="nucleotide sequence ID" value="NZ_FPIP01000001.1"/>
</dbReference>
<name>A0A1K1LZY0_RUMFL</name>
<dbReference type="PANTHER" id="PTHR37293:SF9">
    <property type="entry name" value="PHI ETA ORF 22-LIKE PROTEIN"/>
    <property type="match status" value="1"/>
</dbReference>
<accession>A0A1K1LZY0</accession>
<sequence length="326" mass="36437">MEFKVNCGIWGAMFGVPSIVADNFLKLATGGQIKVLLYLLRYSGKMCSTEDISANTGVSPEEAEEAVLFWQQANVLSPQTSGVPAPVPSLMEQPAQSVEPTAPAVQKTAEPAPDHKTNLSGQEIAAIMADSQDIRELFKITESILGGLKNSQMNSIIWMYDHLGLKKEVIITLISYCASIEKTNTAYVEKIASVWAENDINTMAAAQDEIQRMSASRDYISGIMRAFEMTRRPTTKQAELIQQWKNAGFSVELIRYAYEKTIERIDKLNFDYINKILLSWRDNGFATVKDVQNAENDYKKKKNSSPSGNNSTDIEEYKSVINKFLY</sequence>
<reference evidence="4 5" key="1">
    <citation type="submission" date="2016-11" db="EMBL/GenBank/DDBJ databases">
        <authorList>
            <person name="Jaros S."/>
            <person name="Januszkiewicz K."/>
            <person name="Wedrychowicz H."/>
        </authorList>
    </citation>
    <scope>NUCLEOTIDE SEQUENCE [LARGE SCALE GENOMIC DNA]</scope>
    <source>
        <strain evidence="4 5">YL228</strain>
    </source>
</reference>
<gene>
    <name evidence="4" type="ORF">SAMN02910280_0919</name>
</gene>
<dbReference type="InterPro" id="IPR017019">
    <property type="entry name" value="DNA_replication_prd_bac"/>
</dbReference>
<dbReference type="AlphaFoldDB" id="A0A1K1LZY0"/>
<dbReference type="InterPro" id="IPR053162">
    <property type="entry name" value="DnaD"/>
</dbReference>
<dbReference type="EMBL" id="FPIP01000001">
    <property type="protein sequence ID" value="SFW16423.1"/>
    <property type="molecule type" value="Genomic_DNA"/>
</dbReference>
<evidence type="ECO:0000313" key="5">
    <source>
        <dbReference type="Proteomes" id="UP000183461"/>
    </source>
</evidence>
<dbReference type="NCBIfam" id="TIGR01446">
    <property type="entry name" value="DnaD_dom"/>
    <property type="match status" value="2"/>
</dbReference>
<dbReference type="PIRSF" id="PIRSF033722">
    <property type="entry name" value="DnaD_CA_C3587_prd"/>
    <property type="match status" value="1"/>
</dbReference>
<evidence type="ECO:0000256" key="1">
    <source>
        <dbReference type="ARBA" id="ARBA00093462"/>
    </source>
</evidence>
<dbReference type="InterPro" id="IPR034829">
    <property type="entry name" value="DnaD-like_sf"/>
</dbReference>
<feature type="region of interest" description="Disordered" evidence="2">
    <location>
        <begin position="86"/>
        <end position="117"/>
    </location>
</feature>
<proteinExistence type="inferred from homology"/>
<dbReference type="PANTHER" id="PTHR37293">
    <property type="entry name" value="PHAGE REPLICATION PROTEIN-RELATED"/>
    <property type="match status" value="1"/>
</dbReference>
<feature type="domain" description="DnaB/C C-terminal" evidence="3">
    <location>
        <begin position="229"/>
        <end position="294"/>
    </location>
</feature>
<organism evidence="4 5">
    <name type="scientific">Ruminococcus flavefaciens</name>
    <dbReference type="NCBI Taxonomy" id="1265"/>
    <lineage>
        <taxon>Bacteria</taxon>
        <taxon>Bacillati</taxon>
        <taxon>Bacillota</taxon>
        <taxon>Clostridia</taxon>
        <taxon>Eubacteriales</taxon>
        <taxon>Oscillospiraceae</taxon>
        <taxon>Ruminococcus</taxon>
    </lineage>
</organism>
<dbReference type="Gene3D" id="1.10.10.630">
    <property type="entry name" value="DnaD domain-like"/>
    <property type="match status" value="2"/>
</dbReference>
<dbReference type="Pfam" id="PF07261">
    <property type="entry name" value="DnaB_2"/>
    <property type="match status" value="2"/>
</dbReference>
<evidence type="ECO:0000256" key="2">
    <source>
        <dbReference type="SAM" id="MobiDB-lite"/>
    </source>
</evidence>
<evidence type="ECO:0000259" key="3">
    <source>
        <dbReference type="Pfam" id="PF07261"/>
    </source>
</evidence>
<evidence type="ECO:0000313" key="4">
    <source>
        <dbReference type="EMBL" id="SFW16423.1"/>
    </source>
</evidence>